<evidence type="ECO:0000256" key="1">
    <source>
        <dbReference type="SAM" id="MobiDB-lite"/>
    </source>
</evidence>
<feature type="region of interest" description="Disordered" evidence="1">
    <location>
        <begin position="197"/>
        <end position="231"/>
    </location>
</feature>
<evidence type="ECO:0000313" key="3">
    <source>
        <dbReference type="EMBL" id="CAD2149392.1"/>
    </source>
</evidence>
<gene>
    <name evidence="3" type="ORF">MENT_LOCUS9680</name>
</gene>
<dbReference type="EMBL" id="CAJEWN010000043">
    <property type="protein sequence ID" value="CAD2149392.1"/>
    <property type="molecule type" value="Genomic_DNA"/>
</dbReference>
<name>A0A6V7U8E4_MELEN</name>
<evidence type="ECO:0000313" key="4">
    <source>
        <dbReference type="Proteomes" id="UP000580250"/>
    </source>
</evidence>
<comment type="caution">
    <text evidence="3">The sequence shown here is derived from an EMBL/GenBank/DDBJ whole genome shotgun (WGS) entry which is preliminary data.</text>
</comment>
<feature type="compositionally biased region" description="Polar residues" evidence="1">
    <location>
        <begin position="198"/>
        <end position="211"/>
    </location>
</feature>
<evidence type="ECO:0000256" key="2">
    <source>
        <dbReference type="SAM" id="SignalP"/>
    </source>
</evidence>
<accession>A0A6V7U8E4</accession>
<feature type="chain" id="PRO_5027601414" evidence="2">
    <location>
        <begin position="21"/>
        <end position="231"/>
    </location>
</feature>
<organism evidence="3 4">
    <name type="scientific">Meloidogyne enterolobii</name>
    <name type="common">Root-knot nematode worm</name>
    <name type="synonym">Meloidogyne mayaguensis</name>
    <dbReference type="NCBI Taxonomy" id="390850"/>
    <lineage>
        <taxon>Eukaryota</taxon>
        <taxon>Metazoa</taxon>
        <taxon>Ecdysozoa</taxon>
        <taxon>Nematoda</taxon>
        <taxon>Chromadorea</taxon>
        <taxon>Rhabditida</taxon>
        <taxon>Tylenchina</taxon>
        <taxon>Tylenchomorpha</taxon>
        <taxon>Tylenchoidea</taxon>
        <taxon>Meloidogynidae</taxon>
        <taxon>Meloidogyninae</taxon>
        <taxon>Meloidogyne</taxon>
    </lineage>
</organism>
<reference evidence="3 4" key="1">
    <citation type="submission" date="2020-08" db="EMBL/GenBank/DDBJ databases">
        <authorList>
            <person name="Koutsovoulos G."/>
            <person name="Danchin GJ E."/>
        </authorList>
    </citation>
    <scope>NUCLEOTIDE SEQUENCE [LARGE SCALE GENOMIC DNA]</scope>
</reference>
<proteinExistence type="predicted"/>
<dbReference type="AlphaFoldDB" id="A0A6V7U8E4"/>
<feature type="signal peptide" evidence="2">
    <location>
        <begin position="1"/>
        <end position="20"/>
    </location>
</feature>
<dbReference type="Proteomes" id="UP000580250">
    <property type="component" value="Unassembled WGS sequence"/>
</dbReference>
<keyword evidence="2" id="KW-0732">Signal</keyword>
<sequence>MTKLFILLLVSNQIIIWINCQPPLHDKLIIEYGGDKCEFKEINKGYNEKKLRKIPILFHNKEFITRLIFLFGRNDNLYFTLWESVINYCKELDIYDIHINYSDFDIVEDIIINEGKYCNVAIKEGTENEINYNFHRLYKSNKNIFGGNSDTFIFDQKNRIIKIFTNPENILPQNDFSSKWKECRGLAKNIYAAEFVPKQNNHHPSTSNQKSGLEMFKEMRKKSGKNKLGQD</sequence>
<protein>
    <submittedName>
        <fullName evidence="3">Uncharacterized protein</fullName>
    </submittedName>
</protein>